<dbReference type="PANTHER" id="PTHR47129:SF1">
    <property type="entry name" value="NMRA-LIKE DOMAIN-CONTAINING PROTEIN"/>
    <property type="match status" value="1"/>
</dbReference>
<proteinExistence type="predicted"/>
<dbReference type="PANTHER" id="PTHR47129">
    <property type="entry name" value="QUINONE OXIDOREDUCTASE 2"/>
    <property type="match status" value="1"/>
</dbReference>
<sequence>MAQAADILVTGASGHLGRAVLTHLLDTLKIPADRIVATSRKPEELENLRARGVELRKADFDDAASLAAAFAGVKRLLIISTDALDEPGKRLRQHQAAVKAAEAAGVAHIVYTSLPNAKTSLVSFAPDHAGTEAAIASSSIPGHTILGNTWYAENLLHSLPNALATGNWYTAAGDGGTSYITRNDLALAAAVAVASDFTGKRTLNLFGSKAYTVDEVAELARKAIGKPLQVVQVPVEGLIQGMIGAGLPEPVAHVYASFDTATKAGNLAGSPDDFKALTGKEPEPFEQWFSKTGAAALSA</sequence>
<organism evidence="2 3">
    <name type="scientific">Oryzicola mucosus</name>
    <dbReference type="NCBI Taxonomy" id="2767425"/>
    <lineage>
        <taxon>Bacteria</taxon>
        <taxon>Pseudomonadati</taxon>
        <taxon>Pseudomonadota</taxon>
        <taxon>Alphaproteobacteria</taxon>
        <taxon>Hyphomicrobiales</taxon>
        <taxon>Phyllobacteriaceae</taxon>
        <taxon>Oryzicola</taxon>
    </lineage>
</organism>
<dbReference type="Proteomes" id="UP000643405">
    <property type="component" value="Unassembled WGS sequence"/>
</dbReference>
<accession>A0A8J6PR32</accession>
<comment type="caution">
    <text evidence="2">The sequence shown here is derived from an EMBL/GenBank/DDBJ whole genome shotgun (WGS) entry which is preliminary data.</text>
</comment>
<dbReference type="Gene3D" id="3.40.50.720">
    <property type="entry name" value="NAD(P)-binding Rossmann-like Domain"/>
    <property type="match status" value="1"/>
</dbReference>
<dbReference type="Gene3D" id="3.90.25.10">
    <property type="entry name" value="UDP-galactose 4-epimerase, domain 1"/>
    <property type="match status" value="1"/>
</dbReference>
<dbReference type="AlphaFoldDB" id="A0A8J6PR32"/>
<name>A0A8J6PR32_9HYPH</name>
<dbReference type="InterPro" id="IPR008030">
    <property type="entry name" value="NmrA-like"/>
</dbReference>
<evidence type="ECO:0000313" key="3">
    <source>
        <dbReference type="Proteomes" id="UP000643405"/>
    </source>
</evidence>
<dbReference type="Pfam" id="PF05368">
    <property type="entry name" value="NmrA"/>
    <property type="match status" value="1"/>
</dbReference>
<dbReference type="EMBL" id="JACVVX010000006">
    <property type="protein sequence ID" value="MBD0416640.1"/>
    <property type="molecule type" value="Genomic_DNA"/>
</dbReference>
<dbReference type="RefSeq" id="WP_188166078.1">
    <property type="nucleotide sequence ID" value="NZ_JACVVX010000006.1"/>
</dbReference>
<gene>
    <name evidence="2" type="ORF">ICI42_18465</name>
</gene>
<dbReference type="InterPro" id="IPR052718">
    <property type="entry name" value="NmrA-type_oxidoreductase"/>
</dbReference>
<feature type="domain" description="NmrA-like" evidence="1">
    <location>
        <begin position="6"/>
        <end position="266"/>
    </location>
</feature>
<reference evidence="2" key="1">
    <citation type="submission" date="2020-09" db="EMBL/GenBank/DDBJ databases">
        <title>Genome seq and assembly of Tianweitania sp.</title>
        <authorList>
            <person name="Chhetri G."/>
        </authorList>
    </citation>
    <scope>NUCLEOTIDE SEQUENCE</scope>
    <source>
        <strain evidence="2">Rool2</strain>
    </source>
</reference>
<protein>
    <submittedName>
        <fullName evidence="2">NmrA family NAD(P)-binding protein</fullName>
    </submittedName>
</protein>
<dbReference type="InterPro" id="IPR036291">
    <property type="entry name" value="NAD(P)-bd_dom_sf"/>
</dbReference>
<evidence type="ECO:0000259" key="1">
    <source>
        <dbReference type="Pfam" id="PF05368"/>
    </source>
</evidence>
<keyword evidence="3" id="KW-1185">Reference proteome</keyword>
<evidence type="ECO:0000313" key="2">
    <source>
        <dbReference type="EMBL" id="MBD0416640.1"/>
    </source>
</evidence>
<dbReference type="SUPFAM" id="SSF51735">
    <property type="entry name" value="NAD(P)-binding Rossmann-fold domains"/>
    <property type="match status" value="1"/>
</dbReference>